<dbReference type="PANTHER" id="PTHR34070:SF1">
    <property type="entry name" value="DNA ALKYLATION REPAIR PROTEIN"/>
    <property type="match status" value="1"/>
</dbReference>
<dbReference type="Proteomes" id="UP000018439">
    <property type="component" value="Chromosome"/>
</dbReference>
<evidence type="ECO:0000313" key="1">
    <source>
        <dbReference type="EMBL" id="EGJ71872.1"/>
    </source>
</evidence>
<dbReference type="STRING" id="679937.Bcop_1680"/>
<dbReference type="EMBL" id="CM001167">
    <property type="protein sequence ID" value="EGJ71872.1"/>
    <property type="molecule type" value="Genomic_DNA"/>
</dbReference>
<sequence>MFYISSPLNINRMNFNSLLKQYQAVQDKERAAQMEKYMRNQFSFLGIATPERRKIAKPLFQEAKYHEVVDWCLIQKCWDCPYRELQYVACDYLHRVTPLLVSKDLESIEKLITTKSWWDSVDSLYIVIASMVQADPRLKKRMRAWSLDDNKWLRRAAIAYQLSLKEETDLELLSEVILNNTNHPDFFVQKAIGWILREYSKTDSDWVRSFINQHGDAMSKLSIREGSKYI</sequence>
<keyword evidence="2" id="KW-1185">Reference proteome</keyword>
<dbReference type="Gene3D" id="1.20.1660.10">
    <property type="entry name" value="Hypothetical protein (EF3068)"/>
    <property type="match status" value="1"/>
</dbReference>
<dbReference type="SUPFAM" id="SSF48371">
    <property type="entry name" value="ARM repeat"/>
    <property type="match status" value="1"/>
</dbReference>
<protein>
    <submittedName>
        <fullName evidence="1">DNA alkylation repair enzyme</fullName>
    </submittedName>
</protein>
<dbReference type="InterPro" id="IPR014825">
    <property type="entry name" value="DNA_alkylation"/>
</dbReference>
<dbReference type="Gene3D" id="1.25.40.290">
    <property type="entry name" value="ARM repeat domains"/>
    <property type="match status" value="1"/>
</dbReference>
<name>F3ZQZ9_9BACE</name>
<proteinExistence type="predicted"/>
<dbReference type="AlphaFoldDB" id="F3ZQZ9"/>
<accession>F3ZQZ9</accession>
<dbReference type="HOGENOM" id="CLU_079880_1_1_10"/>
<dbReference type="CDD" id="cd07064">
    <property type="entry name" value="AlkD_like_1"/>
    <property type="match status" value="1"/>
</dbReference>
<gene>
    <name evidence="1" type="ORF">Bcop_1680</name>
</gene>
<dbReference type="InterPro" id="IPR016024">
    <property type="entry name" value="ARM-type_fold"/>
</dbReference>
<dbReference type="PANTHER" id="PTHR34070">
    <property type="entry name" value="ARMADILLO-TYPE FOLD"/>
    <property type="match status" value="1"/>
</dbReference>
<organism evidence="1 2">
    <name type="scientific">Bacteroides coprosuis DSM 18011</name>
    <dbReference type="NCBI Taxonomy" id="679937"/>
    <lineage>
        <taxon>Bacteria</taxon>
        <taxon>Pseudomonadati</taxon>
        <taxon>Bacteroidota</taxon>
        <taxon>Bacteroidia</taxon>
        <taxon>Bacteroidales</taxon>
        <taxon>Bacteroidaceae</taxon>
        <taxon>Bacteroides</taxon>
    </lineage>
</organism>
<reference evidence="1 2" key="1">
    <citation type="journal article" date="2011" name="Stand. Genomic Sci.">
        <title>Non-contiguous finished genome sequence of Bacteroides coprosuis type strain (PC139).</title>
        <authorList>
            <person name="Land M."/>
            <person name="Held B."/>
            <person name="Gronow S."/>
            <person name="Abt B."/>
            <person name="Lucas S."/>
            <person name="Del Rio T.G."/>
            <person name="Nolan M."/>
            <person name="Tice H."/>
            <person name="Cheng J.F."/>
            <person name="Pitluck S."/>
            <person name="Liolios K."/>
            <person name="Pagani I."/>
            <person name="Ivanova N."/>
            <person name="Mavromatis K."/>
            <person name="Mikhailova N."/>
            <person name="Pati A."/>
            <person name="Tapia R."/>
            <person name="Han C."/>
            <person name="Goodwin L."/>
            <person name="Chen A."/>
            <person name="Palaniappan K."/>
            <person name="Hauser L."/>
            <person name="Brambilla E.M."/>
            <person name="Rohde M."/>
            <person name="Goker M."/>
            <person name="Detter J.C."/>
            <person name="Woyke T."/>
            <person name="Bristow J."/>
            <person name="Eisen J.A."/>
            <person name="Markowitz V."/>
            <person name="Hugenholtz P."/>
            <person name="Kyrpides N.C."/>
            <person name="Klenk H.P."/>
            <person name="Lapidus A."/>
        </authorList>
    </citation>
    <scope>NUCLEOTIDE SEQUENCE [LARGE SCALE GENOMIC DNA]</scope>
    <source>
        <strain evidence="1 2">DSM 18011</strain>
    </source>
</reference>
<evidence type="ECO:0000313" key="2">
    <source>
        <dbReference type="Proteomes" id="UP000018439"/>
    </source>
</evidence>
<dbReference type="eggNOG" id="COG4912">
    <property type="taxonomic scope" value="Bacteria"/>
</dbReference>
<dbReference type="Pfam" id="PF08713">
    <property type="entry name" value="DNA_alkylation"/>
    <property type="match status" value="1"/>
</dbReference>